<dbReference type="EMBL" id="CAGS01000038">
    <property type="protein sequence ID" value="CCF82583.1"/>
    <property type="molecule type" value="Genomic_DNA"/>
</dbReference>
<name>I4ED21_9BACT</name>
<protein>
    <submittedName>
        <fullName evidence="6">Putative Iron-sulphur cluster assembly protein,contains Rieske (2Fe-2S) domain (Fragment, part 2)</fullName>
    </submittedName>
</protein>
<feature type="domain" description="Rieske" evidence="5">
    <location>
        <begin position="132"/>
        <end position="228"/>
    </location>
</feature>
<sequence>MSRDPGILDLLVEDEMIAHLLLLHGLHPLDLPTRVAKALDQVRPYLQSHGGDVELLGLEDGIARVRLQGSCRGCPSSSMTLKLAVEDAIQRFAPEIDGIEAENTAPVGPTGFVPLASIQRNGSGPDQNGSSWLVVKDLLPLGSDEARAMEIGGSPLVFLKLENTLYAYRNQCPGCGEPLNRATLAGQELICPVCRHRYDVRRAGRCLNAPDLHLDPVPLLVEADTVKIALPVAMS</sequence>
<dbReference type="GO" id="GO:0016226">
    <property type="term" value="P:iron-sulfur cluster assembly"/>
    <property type="evidence" value="ECO:0007669"/>
    <property type="project" value="InterPro"/>
</dbReference>
<dbReference type="InterPro" id="IPR036922">
    <property type="entry name" value="Rieske_2Fe-2S_sf"/>
</dbReference>
<dbReference type="Pfam" id="PF00355">
    <property type="entry name" value="Rieske"/>
    <property type="match status" value="1"/>
</dbReference>
<evidence type="ECO:0000313" key="7">
    <source>
        <dbReference type="Proteomes" id="UP000004221"/>
    </source>
</evidence>
<keyword evidence="3" id="KW-0408">Iron</keyword>
<dbReference type="PANTHER" id="PTHR11178:SF51">
    <property type="entry name" value="FE_S BIOGENESIS PROTEIN NFUA"/>
    <property type="match status" value="1"/>
</dbReference>
<dbReference type="PROSITE" id="PS51296">
    <property type="entry name" value="RIESKE"/>
    <property type="match status" value="1"/>
</dbReference>
<dbReference type="GO" id="GO:0005506">
    <property type="term" value="F:iron ion binding"/>
    <property type="evidence" value="ECO:0007669"/>
    <property type="project" value="InterPro"/>
</dbReference>
<proteinExistence type="predicted"/>
<evidence type="ECO:0000259" key="5">
    <source>
        <dbReference type="PROSITE" id="PS51296"/>
    </source>
</evidence>
<dbReference type="SUPFAM" id="SSF50022">
    <property type="entry name" value="ISP domain"/>
    <property type="match status" value="1"/>
</dbReference>
<dbReference type="InterPro" id="IPR034904">
    <property type="entry name" value="FSCA_dom_sf"/>
</dbReference>
<evidence type="ECO:0000256" key="2">
    <source>
        <dbReference type="ARBA" id="ARBA00022723"/>
    </source>
</evidence>
<dbReference type="Pfam" id="PF01106">
    <property type="entry name" value="NifU"/>
    <property type="match status" value="1"/>
</dbReference>
<dbReference type="Gene3D" id="2.102.10.10">
    <property type="entry name" value="Rieske [2Fe-2S] iron-sulphur domain"/>
    <property type="match status" value="1"/>
</dbReference>
<dbReference type="InterPro" id="IPR017941">
    <property type="entry name" value="Rieske_2Fe-2S"/>
</dbReference>
<dbReference type="SUPFAM" id="SSF117916">
    <property type="entry name" value="Fe-S cluster assembly (FSCA) domain-like"/>
    <property type="match status" value="1"/>
</dbReference>
<organism evidence="6 7">
    <name type="scientific">Nitrolancea hollandica Lb</name>
    <dbReference type="NCBI Taxonomy" id="1129897"/>
    <lineage>
        <taxon>Bacteria</taxon>
        <taxon>Pseudomonadati</taxon>
        <taxon>Thermomicrobiota</taxon>
        <taxon>Thermomicrobia</taxon>
        <taxon>Sphaerobacterales</taxon>
        <taxon>Sphaerobacterineae</taxon>
        <taxon>Sphaerobacteraceae</taxon>
        <taxon>Nitrolancea</taxon>
    </lineage>
</organism>
<comment type="caution">
    <text evidence="6">The sequence shown here is derived from an EMBL/GenBank/DDBJ whole genome shotgun (WGS) entry which is preliminary data.</text>
</comment>
<evidence type="ECO:0000313" key="6">
    <source>
        <dbReference type="EMBL" id="CCF82583.1"/>
    </source>
</evidence>
<dbReference type="Proteomes" id="UP000004221">
    <property type="component" value="Unassembled WGS sequence"/>
</dbReference>
<accession>I4ED21</accession>
<reference evidence="6 7" key="1">
    <citation type="journal article" date="2012" name="ISME J.">
        <title>Nitrification expanded: discovery, physiology and genomics of a nitrite-oxidizing bacterium from the phylum Chloroflexi.</title>
        <authorList>
            <person name="Sorokin D.Y."/>
            <person name="Lucker S."/>
            <person name="Vejmelkova D."/>
            <person name="Kostrikina N.A."/>
            <person name="Kleerebezem R."/>
            <person name="Rijpstra W.I."/>
            <person name="Damste J.S."/>
            <person name="Le Paslier D."/>
            <person name="Muyzer G."/>
            <person name="Wagner M."/>
            <person name="van Loosdrecht M.C."/>
            <person name="Daims H."/>
        </authorList>
    </citation>
    <scope>NUCLEOTIDE SEQUENCE [LARGE SCALE GENOMIC DNA]</scope>
    <source>
        <strain evidence="7">none</strain>
    </source>
</reference>
<keyword evidence="4" id="KW-0411">Iron-sulfur</keyword>
<keyword evidence="1" id="KW-0001">2Fe-2S</keyword>
<dbReference type="GO" id="GO:0051537">
    <property type="term" value="F:2 iron, 2 sulfur cluster binding"/>
    <property type="evidence" value="ECO:0007669"/>
    <property type="project" value="UniProtKB-KW"/>
</dbReference>
<gene>
    <name evidence="6" type="ORF">NITHO_1320001</name>
</gene>
<keyword evidence="7" id="KW-1185">Reference proteome</keyword>
<dbReference type="CDD" id="cd03467">
    <property type="entry name" value="Rieske"/>
    <property type="match status" value="1"/>
</dbReference>
<keyword evidence="2" id="KW-0479">Metal-binding</keyword>
<dbReference type="InterPro" id="IPR001075">
    <property type="entry name" value="NIF_FeS_clus_asmbl_NifU_C"/>
</dbReference>
<evidence type="ECO:0000256" key="3">
    <source>
        <dbReference type="ARBA" id="ARBA00023004"/>
    </source>
</evidence>
<dbReference type="Gene3D" id="3.30.300.130">
    <property type="entry name" value="Fe-S cluster assembly (FSCA)"/>
    <property type="match status" value="1"/>
</dbReference>
<evidence type="ECO:0000256" key="1">
    <source>
        <dbReference type="ARBA" id="ARBA00022714"/>
    </source>
</evidence>
<dbReference type="AlphaFoldDB" id="I4ED21"/>
<evidence type="ECO:0000256" key="4">
    <source>
        <dbReference type="ARBA" id="ARBA00023014"/>
    </source>
</evidence>
<dbReference type="PANTHER" id="PTHR11178">
    <property type="entry name" value="IRON-SULFUR CLUSTER SCAFFOLD PROTEIN NFU-RELATED"/>
    <property type="match status" value="1"/>
</dbReference>